<gene>
    <name evidence="1" type="ORF">EIP91_003756</name>
</gene>
<dbReference type="Proteomes" id="UP000292702">
    <property type="component" value="Unassembled WGS sequence"/>
</dbReference>
<evidence type="ECO:0000313" key="1">
    <source>
        <dbReference type="EMBL" id="TCD64713.1"/>
    </source>
</evidence>
<dbReference type="EMBL" id="RWJN01000220">
    <property type="protein sequence ID" value="TCD64713.1"/>
    <property type="molecule type" value="Genomic_DNA"/>
</dbReference>
<proteinExistence type="predicted"/>
<organism evidence="1 2">
    <name type="scientific">Steccherinum ochraceum</name>
    <dbReference type="NCBI Taxonomy" id="92696"/>
    <lineage>
        <taxon>Eukaryota</taxon>
        <taxon>Fungi</taxon>
        <taxon>Dikarya</taxon>
        <taxon>Basidiomycota</taxon>
        <taxon>Agaricomycotina</taxon>
        <taxon>Agaricomycetes</taxon>
        <taxon>Polyporales</taxon>
        <taxon>Steccherinaceae</taxon>
        <taxon>Steccherinum</taxon>
    </lineage>
</organism>
<evidence type="ECO:0008006" key="3">
    <source>
        <dbReference type="Google" id="ProtNLM"/>
    </source>
</evidence>
<evidence type="ECO:0000313" key="2">
    <source>
        <dbReference type="Proteomes" id="UP000292702"/>
    </source>
</evidence>
<sequence length="283" mass="31481">MEAPSMNIEDLFKAVQLLPAIRCLKFYHVAITGPFKITEDLVPVIPKLKIVFSSLKTGSDILDALLRRLSPSELHLQHAAIGLSDGSSSSFRPEAFKSVRSLHIGGVYTNEASQTEWTSPDMLSMCPADTLTTFGLGYDIDEHQLGEELRQFLAKKGRHIECLKIDYGHGAQVEPEAEAMHLVVDDVGRDGFGGMPPKWLTVKLSTTCPSLKHLSLFLFVDAEPLDKSKQSSAIFLWRYALRLIASAPKALVSVTVLYELARDVSYEDLDMSTICVVNWKQWD</sequence>
<keyword evidence="2" id="KW-1185">Reference proteome</keyword>
<name>A0A4R0RDD3_9APHY</name>
<accession>A0A4R0RDD3</accession>
<dbReference type="AlphaFoldDB" id="A0A4R0RDD3"/>
<reference evidence="1 2" key="1">
    <citation type="submission" date="2018-11" db="EMBL/GenBank/DDBJ databases">
        <title>Genome assembly of Steccherinum ochraceum LE-BIN_3174, the white-rot fungus of the Steccherinaceae family (The Residual Polyporoid clade, Polyporales, Basidiomycota).</title>
        <authorList>
            <person name="Fedorova T.V."/>
            <person name="Glazunova O.A."/>
            <person name="Landesman E.O."/>
            <person name="Moiseenko K.V."/>
            <person name="Psurtseva N.V."/>
            <person name="Savinova O.S."/>
            <person name="Shakhova N.V."/>
            <person name="Tyazhelova T.V."/>
            <person name="Vasina D.V."/>
        </authorList>
    </citation>
    <scope>NUCLEOTIDE SEQUENCE [LARGE SCALE GENOMIC DNA]</scope>
    <source>
        <strain evidence="1 2">LE-BIN_3174</strain>
    </source>
</reference>
<protein>
    <recommendedName>
        <fullName evidence="3">F-box domain-containing protein</fullName>
    </recommendedName>
</protein>
<comment type="caution">
    <text evidence="1">The sequence shown here is derived from an EMBL/GenBank/DDBJ whole genome shotgun (WGS) entry which is preliminary data.</text>
</comment>